<keyword evidence="11 13" id="KW-0406">Ion transport</keyword>
<keyword evidence="12 13" id="KW-0472">Membrane</keyword>
<dbReference type="Proteomes" id="UP000199476">
    <property type="component" value="Unassembled WGS sequence"/>
</dbReference>
<comment type="subcellular location">
    <subcellularLocation>
        <location evidence="1 13">Cell membrane</location>
        <topology evidence="1 13">Multi-pass membrane protein</topology>
    </subcellularLocation>
</comment>
<feature type="transmembrane region" description="Helical" evidence="13">
    <location>
        <begin position="265"/>
        <end position="282"/>
    </location>
</feature>
<dbReference type="GO" id="GO:0046872">
    <property type="term" value="F:metal ion binding"/>
    <property type="evidence" value="ECO:0007669"/>
    <property type="project" value="UniProtKB-KW"/>
</dbReference>
<dbReference type="OrthoDB" id="9787346at2"/>
<evidence type="ECO:0000256" key="3">
    <source>
        <dbReference type="ARBA" id="ARBA00022448"/>
    </source>
</evidence>
<reference evidence="15 16" key="1">
    <citation type="submission" date="2016-10" db="EMBL/GenBank/DDBJ databases">
        <authorList>
            <person name="de Groot N.N."/>
        </authorList>
    </citation>
    <scope>NUCLEOTIDE SEQUENCE [LARGE SCALE GENOMIC DNA]</scope>
    <source>
        <strain evidence="15 16">SLAS-1</strain>
    </source>
</reference>
<evidence type="ECO:0000256" key="1">
    <source>
        <dbReference type="ARBA" id="ARBA00004651"/>
    </source>
</evidence>
<evidence type="ECO:0000256" key="5">
    <source>
        <dbReference type="ARBA" id="ARBA00022692"/>
    </source>
</evidence>
<evidence type="ECO:0000256" key="6">
    <source>
        <dbReference type="ARBA" id="ARBA00022723"/>
    </source>
</evidence>
<feature type="binding site" description="M2 metal binding site" evidence="13">
    <location>
        <position position="179"/>
    </location>
    <ligand>
        <name>Fe(2+)</name>
        <dbReference type="ChEBI" id="CHEBI:29033"/>
    </ligand>
</feature>
<comment type="catalytic activity">
    <reaction evidence="13">
        <text>Zn(2+)(in) = Zn(2+)(out)</text>
        <dbReference type="Rhea" id="RHEA:29351"/>
        <dbReference type="ChEBI" id="CHEBI:29105"/>
    </reaction>
</comment>
<feature type="binding site" description="M1 metal binding site" evidence="13">
    <location>
        <position position="178"/>
    </location>
    <ligand>
        <name>Zn(2+)</name>
        <dbReference type="ChEBI" id="CHEBI:29105"/>
    </ligand>
</feature>
<feature type="transmembrane region" description="Helical" evidence="13">
    <location>
        <begin position="35"/>
        <end position="53"/>
    </location>
</feature>
<dbReference type="STRING" id="321763.SAMN04488692_1285"/>
<comment type="function">
    <text evidence="13">Mediates zinc uptake. May also transport other divalent cations.</text>
</comment>
<feature type="region of interest" description="Disordered" evidence="14">
    <location>
        <begin position="107"/>
        <end position="127"/>
    </location>
</feature>
<evidence type="ECO:0000256" key="13">
    <source>
        <dbReference type="HAMAP-Rule" id="MF_00548"/>
    </source>
</evidence>
<name>A0A1G9SDK2_9FIRM</name>
<feature type="transmembrane region" description="Helical" evidence="13">
    <location>
        <begin position="6"/>
        <end position="28"/>
    </location>
</feature>
<keyword evidence="4 13" id="KW-1003">Cell membrane</keyword>
<feature type="binding site" description="M2 metal binding site" evidence="13">
    <location>
        <position position="182"/>
    </location>
    <ligand>
        <name>Fe(2+)</name>
        <dbReference type="ChEBI" id="CHEBI:29033"/>
    </ligand>
</feature>
<evidence type="ECO:0000256" key="9">
    <source>
        <dbReference type="ARBA" id="ARBA00022989"/>
    </source>
</evidence>
<evidence type="ECO:0000256" key="12">
    <source>
        <dbReference type="ARBA" id="ARBA00023136"/>
    </source>
</evidence>
<dbReference type="InterPro" id="IPR003689">
    <property type="entry name" value="ZIP"/>
</dbReference>
<feature type="transmembrane region" description="Helical" evidence="13">
    <location>
        <begin position="155"/>
        <end position="180"/>
    </location>
</feature>
<dbReference type="RefSeq" id="WP_089761843.1">
    <property type="nucleotide sequence ID" value="NZ_FNGO01000028.1"/>
</dbReference>
<dbReference type="Pfam" id="PF02535">
    <property type="entry name" value="Zip"/>
    <property type="match status" value="1"/>
</dbReference>
<evidence type="ECO:0000256" key="14">
    <source>
        <dbReference type="SAM" id="MobiDB-lite"/>
    </source>
</evidence>
<dbReference type="PANTHER" id="PTHR11040:SF205">
    <property type="entry name" value="ZINC TRANSPORTER ZUPT"/>
    <property type="match status" value="1"/>
</dbReference>
<keyword evidence="3 13" id="KW-0813">Transport</keyword>
<keyword evidence="9 13" id="KW-1133">Transmembrane helix</keyword>
<keyword evidence="5 13" id="KW-0812">Transmembrane</keyword>
<feature type="transmembrane region" description="Helical" evidence="13">
    <location>
        <begin position="200"/>
        <end position="222"/>
    </location>
</feature>
<feature type="binding site" description="M2 metal binding site" evidence="13">
    <location>
        <position position="211"/>
    </location>
    <ligand>
        <name>Fe(2+)</name>
        <dbReference type="ChEBI" id="CHEBI:29033"/>
    </ligand>
</feature>
<evidence type="ECO:0000256" key="7">
    <source>
        <dbReference type="ARBA" id="ARBA00022833"/>
    </source>
</evidence>
<evidence type="ECO:0000256" key="11">
    <source>
        <dbReference type="ARBA" id="ARBA00023065"/>
    </source>
</evidence>
<keyword evidence="16" id="KW-1185">Reference proteome</keyword>
<dbReference type="NCBIfam" id="NF003243">
    <property type="entry name" value="PRK04201.1"/>
    <property type="match status" value="1"/>
</dbReference>
<organism evidence="15 16">
    <name type="scientific">Halarsenatibacter silvermanii</name>
    <dbReference type="NCBI Taxonomy" id="321763"/>
    <lineage>
        <taxon>Bacteria</taxon>
        <taxon>Bacillati</taxon>
        <taxon>Bacillota</taxon>
        <taxon>Clostridia</taxon>
        <taxon>Halanaerobiales</taxon>
        <taxon>Halarsenatibacteraceae</taxon>
        <taxon>Halarsenatibacter</taxon>
    </lineage>
</organism>
<keyword evidence="7 13" id="KW-0862">Zinc</keyword>
<keyword evidence="8 13" id="KW-0864">Zinc transport</keyword>
<feature type="transmembrane region" description="Helical" evidence="13">
    <location>
        <begin position="73"/>
        <end position="94"/>
    </location>
</feature>
<feature type="compositionally biased region" description="Basic and acidic residues" evidence="14">
    <location>
        <begin position="107"/>
        <end position="118"/>
    </location>
</feature>
<keyword evidence="10" id="KW-0408">Iron</keyword>
<gene>
    <name evidence="13" type="primary">zupT</name>
    <name evidence="15" type="ORF">SAMN04488692_1285</name>
</gene>
<comment type="similarity">
    <text evidence="2 13">Belongs to the ZIP transporter (TC 2.A.5) family. ZupT subfamily.</text>
</comment>
<dbReference type="EMBL" id="FNGO01000028">
    <property type="protein sequence ID" value="SDM33519.1"/>
    <property type="molecule type" value="Genomic_DNA"/>
</dbReference>
<proteinExistence type="inferred from homology"/>
<keyword evidence="6" id="KW-0479">Metal-binding</keyword>
<dbReference type="AlphaFoldDB" id="A0A1G9SDK2"/>
<feature type="binding site" description="M1 metal binding site" evidence="13">
    <location>
        <position position="182"/>
    </location>
    <ligand>
        <name>Zn(2+)</name>
        <dbReference type="ChEBI" id="CHEBI:29105"/>
    </ligand>
</feature>
<evidence type="ECO:0000256" key="10">
    <source>
        <dbReference type="ARBA" id="ARBA00023004"/>
    </source>
</evidence>
<dbReference type="GO" id="GO:0005886">
    <property type="term" value="C:plasma membrane"/>
    <property type="evidence" value="ECO:0007669"/>
    <property type="project" value="UniProtKB-SubCell"/>
</dbReference>
<protein>
    <recommendedName>
        <fullName evidence="13">Zinc transporter ZupT</fullName>
    </recommendedName>
</protein>
<dbReference type="HAMAP" id="MF_00548">
    <property type="entry name" value="ZupT"/>
    <property type="match status" value="1"/>
</dbReference>
<feature type="binding site" description="M1 metal binding site" evidence="13">
    <location>
        <position position="153"/>
    </location>
    <ligand>
        <name>Zn(2+)</name>
        <dbReference type="ChEBI" id="CHEBI:29105"/>
    </ligand>
</feature>
<evidence type="ECO:0000313" key="15">
    <source>
        <dbReference type="EMBL" id="SDM33519.1"/>
    </source>
</evidence>
<accession>A0A1G9SDK2</accession>
<evidence type="ECO:0000313" key="16">
    <source>
        <dbReference type="Proteomes" id="UP000199476"/>
    </source>
</evidence>
<dbReference type="PANTHER" id="PTHR11040">
    <property type="entry name" value="ZINC/IRON TRANSPORTER"/>
    <property type="match status" value="1"/>
</dbReference>
<evidence type="ECO:0000256" key="2">
    <source>
        <dbReference type="ARBA" id="ARBA00009703"/>
    </source>
</evidence>
<evidence type="ECO:0000256" key="8">
    <source>
        <dbReference type="ARBA" id="ARBA00022906"/>
    </source>
</evidence>
<feature type="binding site" description="M2 metal binding site" evidence="13">
    <location>
        <position position="150"/>
    </location>
    <ligand>
        <name>Fe(2+)</name>
        <dbReference type="ChEBI" id="CHEBI:29033"/>
    </ligand>
</feature>
<evidence type="ECO:0000256" key="4">
    <source>
        <dbReference type="ARBA" id="ARBA00022475"/>
    </source>
</evidence>
<dbReference type="GO" id="GO:0005385">
    <property type="term" value="F:zinc ion transmembrane transporter activity"/>
    <property type="evidence" value="ECO:0007669"/>
    <property type="project" value="UniProtKB-UniRule"/>
</dbReference>
<sequence>MENLLLAFLLTLFAGLSTGFGSIFAFFTKKTDLQFLATALSFSAGVMIFISFVELFEEAREELTAYFAGDTGFTVAVAAFFAGVFLIMIVDMLVPERDNPHHALDQEEIESAREKQEVSDSSDIESLRAEDQQELERVGLMSAAAIAIHNFPEGLVTFVATLADPALGITIAIAIALHNIPEGIAVAIPIFYSTGSRLKAVLYSFAAGTAEPAGALLGYFVFREFFDELTFGIIFAFVAGIMVFISIDELLPTANEYGGEGHQEIYAFIGGMAIMAVTLIFVG</sequence>
<feature type="binding site" description="M2 metal binding site" evidence="13">
    <location>
        <position position="153"/>
    </location>
    <ligand>
        <name>Fe(2+)</name>
        <dbReference type="ChEBI" id="CHEBI:29033"/>
    </ligand>
</feature>
<feature type="transmembrane region" description="Helical" evidence="13">
    <location>
        <begin position="229"/>
        <end position="245"/>
    </location>
</feature>
<dbReference type="InterPro" id="IPR023498">
    <property type="entry name" value="Zn_transptr_ZupT"/>
</dbReference>